<dbReference type="Proteomes" id="UP000692954">
    <property type="component" value="Unassembled WGS sequence"/>
</dbReference>
<dbReference type="InterPro" id="IPR000408">
    <property type="entry name" value="Reg_chr_condens"/>
</dbReference>
<reference evidence="3" key="1">
    <citation type="submission" date="2021-01" db="EMBL/GenBank/DDBJ databases">
        <authorList>
            <consortium name="Genoscope - CEA"/>
            <person name="William W."/>
        </authorList>
    </citation>
    <scope>NUCLEOTIDE SEQUENCE</scope>
</reference>
<dbReference type="PANTHER" id="PTHR46337">
    <property type="entry name" value="RCC1-LIKE G EXCHANGING FACTOR-LIKE PROTEIN"/>
    <property type="match status" value="1"/>
</dbReference>
<dbReference type="InterPro" id="IPR053035">
    <property type="entry name" value="Mitochondrial_GEF_domain"/>
</dbReference>
<feature type="coiled-coil region" evidence="2">
    <location>
        <begin position="47"/>
        <end position="81"/>
    </location>
</feature>
<comment type="caution">
    <text evidence="3">The sequence shown here is derived from an EMBL/GenBank/DDBJ whole genome shotgun (WGS) entry which is preliminary data.</text>
</comment>
<gene>
    <name evidence="3" type="ORF">PSON_ATCC_30995.1.T0620125</name>
</gene>
<dbReference type="PROSITE" id="PS50012">
    <property type="entry name" value="RCC1_3"/>
    <property type="match status" value="1"/>
</dbReference>
<dbReference type="Pfam" id="PF00415">
    <property type="entry name" value="RCC1"/>
    <property type="match status" value="1"/>
</dbReference>
<dbReference type="EMBL" id="CAJJDN010000062">
    <property type="protein sequence ID" value="CAD8094319.1"/>
    <property type="molecule type" value="Genomic_DNA"/>
</dbReference>
<protein>
    <recommendedName>
        <fullName evidence="5">Regulator of chromosome condensation 1/beta-lactamase-inhibitor protein II</fullName>
    </recommendedName>
</protein>
<organism evidence="3 4">
    <name type="scientific">Paramecium sonneborni</name>
    <dbReference type="NCBI Taxonomy" id="65129"/>
    <lineage>
        <taxon>Eukaryota</taxon>
        <taxon>Sar</taxon>
        <taxon>Alveolata</taxon>
        <taxon>Ciliophora</taxon>
        <taxon>Intramacronucleata</taxon>
        <taxon>Oligohymenophorea</taxon>
        <taxon>Peniculida</taxon>
        <taxon>Parameciidae</taxon>
        <taxon>Paramecium</taxon>
    </lineage>
</organism>
<dbReference type="PROSITE" id="PS00626">
    <property type="entry name" value="RCC1_2"/>
    <property type="match status" value="1"/>
</dbReference>
<feature type="repeat" description="RCC1" evidence="1">
    <location>
        <begin position="433"/>
        <end position="486"/>
    </location>
</feature>
<accession>A0A8S1NSD4</accession>
<proteinExistence type="predicted"/>
<keyword evidence="2" id="KW-0175">Coiled coil</keyword>
<evidence type="ECO:0008006" key="5">
    <source>
        <dbReference type="Google" id="ProtNLM"/>
    </source>
</evidence>
<evidence type="ECO:0000256" key="1">
    <source>
        <dbReference type="PROSITE-ProRule" id="PRU00235"/>
    </source>
</evidence>
<dbReference type="OrthoDB" id="16281at2759"/>
<keyword evidence="4" id="KW-1185">Reference proteome</keyword>
<evidence type="ECO:0000256" key="2">
    <source>
        <dbReference type="SAM" id="Coils"/>
    </source>
</evidence>
<evidence type="ECO:0000313" key="3">
    <source>
        <dbReference type="EMBL" id="CAD8094319.1"/>
    </source>
</evidence>
<name>A0A8S1NSD4_9CILI</name>
<evidence type="ECO:0000313" key="4">
    <source>
        <dbReference type="Proteomes" id="UP000692954"/>
    </source>
</evidence>
<dbReference type="AlphaFoldDB" id="A0A8S1NSD4"/>
<sequence length="708" mass="82008">MQNTNILNSSLFSAPKSIKNLIIDPILTIERDLIYQKKQINEATFKKNDISQLQSEQEEMINNLEEKYQQLQNCMKEVIQKFLVYENKNFIRLNENYYGRNERIKKIVKELAKMFHLGFLELDDCKRDLVIYKNYDPELFPLKPRQQREKRGDKKIGDIEELFKQIKVSDDIDPIPIANQPLPPDVIREIHIKNDPSKVHTIIISFNKPNDFGQEITLYRIYQLDIYDKSLSLQPAKRVVIEFENNKEQVQIQRLSFTQNNPLNVGQLPFNEMIYLSIEAQNINGWSSEQELIPIKLYVKYQQPLSLYLQGTINSILIDDSINFLELFQIPQIIKEENKKYLQIEDYSLVLLEKEQIRNVSIKKDTVGIVNSKFQACQWGSILNFFDENITQHFDVDPLKDFDISPPYHINTDKAISKIACGIYHSLALTVDGNVISWGYNKHGQLGNGMTISSIWPQQLSYFKNNQIFVVDIAAGEEISICRTDQGDVYTWGKMQNNFGDNIIKVLNAQKEAINLQCVEQSNSQLVPRKINLKAKQIQAGYSSFGALSIENYLYMWGCNEHEVFGFLKCPELDDQIIIHLLDPIRINIDSNFEIQDFQLGAYHCVTKVINKTNGQEQYLSWGYNKYNQCGQFGSNKQGAINCKKNMIDVLPQKKFKSYSCGFDRTIFASFDNHIYTLSKNDTRNNDCSVFVEQVLAGDLINLVLGKE</sequence>
<dbReference type="PANTHER" id="PTHR46337:SF1">
    <property type="entry name" value="RCC1-LIKE G EXCHANGING FACTOR-LIKE PROTEIN"/>
    <property type="match status" value="1"/>
</dbReference>